<evidence type="ECO:0000313" key="2">
    <source>
        <dbReference type="Proteomes" id="UP000067422"/>
    </source>
</evidence>
<organism evidence="1 2">
    <name type="scientific">Vibrio harveyi</name>
    <name type="common">Beneckea harveyi</name>
    <dbReference type="NCBI Taxonomy" id="669"/>
    <lineage>
        <taxon>Bacteria</taxon>
        <taxon>Pseudomonadati</taxon>
        <taxon>Pseudomonadota</taxon>
        <taxon>Gammaproteobacteria</taxon>
        <taxon>Vibrionales</taxon>
        <taxon>Vibrionaceae</taxon>
        <taxon>Vibrio</taxon>
    </lineage>
</organism>
<protein>
    <submittedName>
        <fullName evidence="1">Uncharacterized protein</fullName>
    </submittedName>
</protein>
<accession>A0ABN4L943</accession>
<evidence type="ECO:0000313" key="1">
    <source>
        <dbReference type="EMBL" id="AMG01330.1"/>
    </source>
</evidence>
<dbReference type="EMBL" id="CP014039">
    <property type="protein sequence ID" value="AMG01330.1"/>
    <property type="molecule type" value="Genomic_DNA"/>
</dbReference>
<dbReference type="Proteomes" id="UP000067422">
    <property type="component" value="Chromosome 2"/>
</dbReference>
<reference evidence="1" key="1">
    <citation type="submission" date="2018-01" db="EMBL/GenBank/DDBJ databases">
        <title>FDA dAtabase for Regulatory Grade micrObial Sequences (FDA-ARGOS): Supporting development and validation of Infectious Disease Dx tests.</title>
        <authorList>
            <person name="Hoffmann M."/>
            <person name="Allard M."/>
            <person name="Evans P."/>
            <person name="Brown E."/>
            <person name="Tallon L."/>
            <person name="Sadzewicz L."/>
            <person name="Sengamalay N."/>
            <person name="Ott S."/>
            <person name="Godinez A."/>
            <person name="Nagaraj S."/>
            <person name="Vyas G."/>
            <person name="Aluvathingal J."/>
            <person name="Nadendla S."/>
            <person name="Geyer C."/>
            <person name="Sichtig H."/>
        </authorList>
    </citation>
    <scope>NUCLEOTIDE SEQUENCE</scope>
    <source>
        <strain evidence="1">FDAARGOS_107</strain>
    </source>
</reference>
<dbReference type="RefSeq" id="WP_061066638.1">
    <property type="nucleotide sequence ID" value="NZ_CANMKW010000001.1"/>
</dbReference>
<sequence length="67" mass="7857">MQIISKEKYREVLLLQLDYLNRKGNAHPDDLRGIVTAIEDSKTAEFEQVQVFQDGERLTFKPIHLEK</sequence>
<proteinExistence type="predicted"/>
<keyword evidence="2" id="KW-1185">Reference proteome</keyword>
<gene>
    <name evidence="1" type="ORF">AL538_27135</name>
</gene>
<name>A0ABN4L943_VIBHA</name>